<gene>
    <name evidence="6" type="ORF">CROQUDRAFT_138617</name>
</gene>
<reference evidence="6" key="1">
    <citation type="submission" date="2013-11" db="EMBL/GenBank/DDBJ databases">
        <title>Genome sequence of the fusiform rust pathogen reveals effectors for host alternation and coevolution with pine.</title>
        <authorList>
            <consortium name="DOE Joint Genome Institute"/>
            <person name="Smith K."/>
            <person name="Pendleton A."/>
            <person name="Kubisiak T."/>
            <person name="Anderson C."/>
            <person name="Salamov A."/>
            <person name="Aerts A."/>
            <person name="Riley R."/>
            <person name="Clum A."/>
            <person name="Lindquist E."/>
            <person name="Ence D."/>
            <person name="Campbell M."/>
            <person name="Kronenberg Z."/>
            <person name="Feau N."/>
            <person name="Dhillon B."/>
            <person name="Hamelin R."/>
            <person name="Burleigh J."/>
            <person name="Smith J."/>
            <person name="Yandell M."/>
            <person name="Nelson C."/>
            <person name="Grigoriev I."/>
            <person name="Davis J."/>
        </authorList>
    </citation>
    <scope>NUCLEOTIDE SEQUENCE</scope>
    <source>
        <strain evidence="6">G11</strain>
    </source>
</reference>
<dbReference type="Gene3D" id="3.90.1030.20">
    <property type="entry name" value="DNA polymerase delta, p66 (Cdc27) subunit, wHTH domain"/>
    <property type="match status" value="1"/>
</dbReference>
<dbReference type="AlphaFoldDB" id="A0A9P6NZG3"/>
<comment type="caution">
    <text evidence="6">The sequence shown here is derived from an EMBL/GenBank/DDBJ whole genome shotgun (WGS) entry which is preliminary data.</text>
</comment>
<feature type="compositionally biased region" description="Acidic residues" evidence="5">
    <location>
        <begin position="314"/>
        <end position="330"/>
    </location>
</feature>
<evidence type="ECO:0000256" key="1">
    <source>
        <dbReference type="ARBA" id="ARBA00004123"/>
    </source>
</evidence>
<dbReference type="GO" id="GO:0003887">
    <property type="term" value="F:DNA-directed DNA polymerase activity"/>
    <property type="evidence" value="ECO:0007669"/>
    <property type="project" value="TreeGrafter"/>
</dbReference>
<feature type="compositionally biased region" description="Basic and acidic residues" evidence="5">
    <location>
        <begin position="343"/>
        <end position="354"/>
    </location>
</feature>
<dbReference type="GO" id="GO:0006297">
    <property type="term" value="P:nucleotide-excision repair, DNA gap filling"/>
    <property type="evidence" value="ECO:0007669"/>
    <property type="project" value="TreeGrafter"/>
</dbReference>
<feature type="compositionally biased region" description="Basic and acidic residues" evidence="5">
    <location>
        <begin position="301"/>
        <end position="313"/>
    </location>
</feature>
<comment type="subcellular location">
    <subcellularLocation>
        <location evidence="1">Nucleus</location>
    </subcellularLocation>
</comment>
<feature type="compositionally biased region" description="Polar residues" evidence="5">
    <location>
        <begin position="198"/>
        <end position="218"/>
    </location>
</feature>
<dbReference type="GO" id="GO:0043625">
    <property type="term" value="C:delta DNA polymerase complex"/>
    <property type="evidence" value="ECO:0007669"/>
    <property type="project" value="InterPro"/>
</dbReference>
<dbReference type="Proteomes" id="UP000886653">
    <property type="component" value="Unassembled WGS sequence"/>
</dbReference>
<feature type="compositionally biased region" description="Basic and acidic residues" evidence="5">
    <location>
        <begin position="389"/>
        <end position="399"/>
    </location>
</feature>
<evidence type="ECO:0000256" key="2">
    <source>
        <dbReference type="ARBA" id="ARBA00017589"/>
    </source>
</evidence>
<dbReference type="PANTHER" id="PTHR17598">
    <property type="entry name" value="DNA POLYMERASE DELTA SUBUNIT 3"/>
    <property type="match status" value="1"/>
</dbReference>
<evidence type="ECO:0000256" key="4">
    <source>
        <dbReference type="ARBA" id="ARBA00023242"/>
    </source>
</evidence>
<dbReference type="OrthoDB" id="514823at2759"/>
<feature type="region of interest" description="Disordered" evidence="5">
    <location>
        <begin position="127"/>
        <end position="407"/>
    </location>
</feature>
<keyword evidence="7" id="KW-1185">Reference proteome</keyword>
<dbReference type="EMBL" id="MU167208">
    <property type="protein sequence ID" value="KAG0152311.1"/>
    <property type="molecule type" value="Genomic_DNA"/>
</dbReference>
<sequence length="407" mass="44563">MGSTAGDVQRWLKQKVMFDQATITCRMLAKELGCGTSAAREHLEKFYGSEDAARLQVKATYLVFGRDRNSVADCLASLRVELAEEAELTIVKAKIDLVSCVELHSVKATQAPDPNLLRSEREAIILKQVPTTTPKQKTKLDFGNSLETGDAGLQATDSTTSPPRSQPNAKSAVGKPNSSIASKFNKSKSHSDKATGAASPSSRKTKSSAIKNVDKQPNTSKATTDKRTTSKATTKGKSVLEKQTDKEALADKEDVAKDAEESCSPINQKTKRLAQEEEDPTPSTRRRVTKTRIVQKTKVVRVKDKKGYRVNKEEVEEVEETYTDFESEPDDQARGGPRKKPRKTSDHSEKKVSELSKSNKSPEDKKQVSGLSRSESHLKDGAVVQPNKSKADGGKKNTSKDQSNITK</sequence>
<dbReference type="PANTHER" id="PTHR17598:SF13">
    <property type="entry name" value="DNA POLYMERASE DELTA SUBUNIT 3"/>
    <property type="match status" value="1"/>
</dbReference>
<dbReference type="GO" id="GO:1904161">
    <property type="term" value="P:DNA synthesis involved in UV-damage excision repair"/>
    <property type="evidence" value="ECO:0007669"/>
    <property type="project" value="TreeGrafter"/>
</dbReference>
<dbReference type="InterPro" id="IPR019038">
    <property type="entry name" value="POLD3"/>
</dbReference>
<proteinExistence type="predicted"/>
<dbReference type="InterPro" id="IPR041913">
    <property type="entry name" value="POLD3_sf"/>
</dbReference>
<evidence type="ECO:0000313" key="6">
    <source>
        <dbReference type="EMBL" id="KAG0152311.1"/>
    </source>
</evidence>
<evidence type="ECO:0000313" key="7">
    <source>
        <dbReference type="Proteomes" id="UP000886653"/>
    </source>
</evidence>
<dbReference type="GO" id="GO:0006271">
    <property type="term" value="P:DNA strand elongation involved in DNA replication"/>
    <property type="evidence" value="ECO:0007669"/>
    <property type="project" value="TreeGrafter"/>
</dbReference>
<evidence type="ECO:0000256" key="5">
    <source>
        <dbReference type="SAM" id="MobiDB-lite"/>
    </source>
</evidence>
<organism evidence="6 7">
    <name type="scientific">Cronartium quercuum f. sp. fusiforme G11</name>
    <dbReference type="NCBI Taxonomy" id="708437"/>
    <lineage>
        <taxon>Eukaryota</taxon>
        <taxon>Fungi</taxon>
        <taxon>Dikarya</taxon>
        <taxon>Basidiomycota</taxon>
        <taxon>Pucciniomycotina</taxon>
        <taxon>Pucciniomycetes</taxon>
        <taxon>Pucciniales</taxon>
        <taxon>Coleosporiaceae</taxon>
        <taxon>Cronartium</taxon>
    </lineage>
</organism>
<feature type="compositionally biased region" description="Basic and acidic residues" evidence="5">
    <location>
        <begin position="238"/>
        <end position="260"/>
    </location>
</feature>
<evidence type="ECO:0000256" key="3">
    <source>
        <dbReference type="ARBA" id="ARBA00022705"/>
    </source>
</evidence>
<dbReference type="Pfam" id="PF09507">
    <property type="entry name" value="CDC27"/>
    <property type="match status" value="1"/>
</dbReference>
<accession>A0A9P6NZG3</accession>
<feature type="compositionally biased region" description="Basic residues" evidence="5">
    <location>
        <begin position="284"/>
        <end position="300"/>
    </location>
</feature>
<protein>
    <recommendedName>
        <fullName evidence="2">DNA polymerase delta subunit 3</fullName>
    </recommendedName>
</protein>
<feature type="compositionally biased region" description="Polar residues" evidence="5">
    <location>
        <begin position="155"/>
        <end position="169"/>
    </location>
</feature>
<keyword evidence="3" id="KW-0235">DNA replication</keyword>
<keyword evidence="4" id="KW-0539">Nucleus</keyword>
<name>A0A9P6NZG3_9BASI</name>